<dbReference type="EMBL" id="JBCGBO010000002">
    <property type="protein sequence ID" value="KAK9224192.1"/>
    <property type="molecule type" value="Genomic_DNA"/>
</dbReference>
<dbReference type="PANTHER" id="PTHR31672">
    <property type="entry name" value="BNACNNG10540D PROTEIN"/>
    <property type="match status" value="1"/>
</dbReference>
<evidence type="ECO:0000259" key="1">
    <source>
        <dbReference type="Pfam" id="PF07734"/>
    </source>
</evidence>
<evidence type="ECO:0000313" key="2">
    <source>
        <dbReference type="EMBL" id="KAK9224192.1"/>
    </source>
</evidence>
<evidence type="ECO:0000313" key="3">
    <source>
        <dbReference type="Proteomes" id="UP001428341"/>
    </source>
</evidence>
<proteinExistence type="predicted"/>
<accession>A0AAP0N1W0</accession>
<dbReference type="Pfam" id="PF07734">
    <property type="entry name" value="FBA_1"/>
    <property type="match status" value="1"/>
</dbReference>
<dbReference type="Proteomes" id="UP001428341">
    <property type="component" value="Unassembled WGS sequence"/>
</dbReference>
<protein>
    <recommendedName>
        <fullName evidence="1">F-box associated beta-propeller type 1 domain-containing protein</fullName>
    </recommendedName>
</protein>
<organism evidence="2 3">
    <name type="scientific">Citrus x changshan-huyou</name>
    <dbReference type="NCBI Taxonomy" id="2935761"/>
    <lineage>
        <taxon>Eukaryota</taxon>
        <taxon>Viridiplantae</taxon>
        <taxon>Streptophyta</taxon>
        <taxon>Embryophyta</taxon>
        <taxon>Tracheophyta</taxon>
        <taxon>Spermatophyta</taxon>
        <taxon>Magnoliopsida</taxon>
        <taxon>eudicotyledons</taxon>
        <taxon>Gunneridae</taxon>
        <taxon>Pentapetalae</taxon>
        <taxon>rosids</taxon>
        <taxon>malvids</taxon>
        <taxon>Sapindales</taxon>
        <taxon>Rutaceae</taxon>
        <taxon>Aurantioideae</taxon>
        <taxon>Citrus</taxon>
    </lineage>
</organism>
<sequence>MSKVPLDVVTGTLYQLPVKTLLRYRCLSRPLCSIIDDPDFIKLQLNNSIATKSHLRLILKGLHLYSVELDSLDKAIPFNHYPESIWTGTEVFGSCNGLLALSNSDQDIALFNPATRQLFKLPVEYIDLPDKSCIRGFVFYGFGHDLVSDDYKVVRMVQFKKDEDDNLGCFVEYEVKVFSLKNRSWTRVKKLPNYLRFMFQFYFHLLHRRGYGVYVNGVVHWVSPRRPEFGIGNLIVAFDLGLEEFRLLPQPNYGAREKDFVLDVGALEGHMCLMCNYDLVKVDVWMMKEYGLKESWSKMFSIDRCRSISSFRFLRPLICSNEDGGDKVLLEVNGEKLVWYDWKRKKLKTVKIDGGPDSFVACICVESLIPLDNGSHGIILKKLQEQKEKKTQWMISCQKDLNWFYDQLTKDAEYEQSEKGGCWMLEQNHISIIGLGQVVAVSLCKEIFSEDAEFAEAAVVQKGVRFVKDIGLAPAIIELDFLNIVKSH</sequence>
<dbReference type="AlphaFoldDB" id="A0AAP0N1W0"/>
<dbReference type="PANTHER" id="PTHR31672:SF13">
    <property type="entry name" value="F-BOX PROTEIN CPR30-LIKE"/>
    <property type="match status" value="1"/>
</dbReference>
<dbReference type="InterPro" id="IPR017451">
    <property type="entry name" value="F-box-assoc_interact_dom"/>
</dbReference>
<name>A0AAP0N1W0_9ROSI</name>
<gene>
    <name evidence="2" type="ORF">WN944_012642</name>
</gene>
<dbReference type="InterPro" id="IPR050796">
    <property type="entry name" value="SCF_F-box_component"/>
</dbReference>
<feature type="domain" description="F-box associated beta-propeller type 1" evidence="1">
    <location>
        <begin position="68"/>
        <end position="370"/>
    </location>
</feature>
<reference evidence="2 3" key="1">
    <citation type="submission" date="2024-05" db="EMBL/GenBank/DDBJ databases">
        <title>Haplotype-resolved chromosome-level genome assembly of Huyou (Citrus changshanensis).</title>
        <authorList>
            <person name="Miao C."/>
            <person name="Chen W."/>
            <person name="Wu Y."/>
            <person name="Wang L."/>
            <person name="Zhao S."/>
            <person name="Grierson D."/>
            <person name="Xu C."/>
            <person name="Chen K."/>
        </authorList>
    </citation>
    <scope>NUCLEOTIDE SEQUENCE [LARGE SCALE GENOMIC DNA]</scope>
    <source>
        <strain evidence="2">01-14</strain>
        <tissue evidence="2">Leaf</tissue>
    </source>
</reference>
<comment type="caution">
    <text evidence="2">The sequence shown here is derived from an EMBL/GenBank/DDBJ whole genome shotgun (WGS) entry which is preliminary data.</text>
</comment>
<dbReference type="NCBIfam" id="TIGR01640">
    <property type="entry name" value="F_box_assoc_1"/>
    <property type="match status" value="1"/>
</dbReference>
<keyword evidence="3" id="KW-1185">Reference proteome</keyword>
<dbReference type="InterPro" id="IPR006527">
    <property type="entry name" value="F-box-assoc_dom_typ1"/>
</dbReference>